<feature type="coiled-coil region" evidence="1">
    <location>
        <begin position="16"/>
        <end position="45"/>
    </location>
</feature>
<evidence type="ECO:0000256" key="1">
    <source>
        <dbReference type="SAM" id="Coils"/>
    </source>
</evidence>
<comment type="caution">
    <text evidence="2">The sequence shown here is derived from an EMBL/GenBank/DDBJ whole genome shotgun (WGS) entry which is preliminary data.</text>
</comment>
<gene>
    <name evidence="2" type="ORF">Tci_885393</name>
</gene>
<proteinExistence type="predicted"/>
<accession>A0A699U0J7</accession>
<dbReference type="AlphaFoldDB" id="A0A699U0J7"/>
<evidence type="ECO:0000313" key="2">
    <source>
        <dbReference type="EMBL" id="GFD13424.1"/>
    </source>
</evidence>
<organism evidence="2">
    <name type="scientific">Tanacetum cinerariifolium</name>
    <name type="common">Dalmatian daisy</name>
    <name type="synonym">Chrysanthemum cinerariifolium</name>
    <dbReference type="NCBI Taxonomy" id="118510"/>
    <lineage>
        <taxon>Eukaryota</taxon>
        <taxon>Viridiplantae</taxon>
        <taxon>Streptophyta</taxon>
        <taxon>Embryophyta</taxon>
        <taxon>Tracheophyta</taxon>
        <taxon>Spermatophyta</taxon>
        <taxon>Magnoliopsida</taxon>
        <taxon>eudicotyledons</taxon>
        <taxon>Gunneridae</taxon>
        <taxon>Pentapetalae</taxon>
        <taxon>asterids</taxon>
        <taxon>campanulids</taxon>
        <taxon>Asterales</taxon>
        <taxon>Asteraceae</taxon>
        <taxon>Asteroideae</taxon>
        <taxon>Anthemideae</taxon>
        <taxon>Anthemidinae</taxon>
        <taxon>Tanacetum</taxon>
    </lineage>
</organism>
<keyword evidence="1" id="KW-0175">Coiled coil</keyword>
<reference evidence="2" key="1">
    <citation type="journal article" date="2019" name="Sci. Rep.">
        <title>Draft genome of Tanacetum cinerariifolium, the natural source of mosquito coil.</title>
        <authorList>
            <person name="Yamashiro T."/>
            <person name="Shiraishi A."/>
            <person name="Satake H."/>
            <person name="Nakayama K."/>
        </authorList>
    </citation>
    <scope>NUCLEOTIDE SEQUENCE</scope>
</reference>
<dbReference type="EMBL" id="BKCJ011272376">
    <property type="protein sequence ID" value="GFD13424.1"/>
    <property type="molecule type" value="Genomic_DNA"/>
</dbReference>
<protein>
    <submittedName>
        <fullName evidence="2">Uncharacterized protein</fullName>
    </submittedName>
</protein>
<name>A0A699U0J7_TANCI</name>
<sequence>MIKPEKPLKNKDQIALDEEVARMLEAEIRAKMKEEERIVREKDEEIGLCLKNGMMSRLQLMLIGRESTLLPKEL</sequence>